<dbReference type="Proteomes" id="UP000198823">
    <property type="component" value="Unassembled WGS sequence"/>
</dbReference>
<dbReference type="EMBL" id="RWGW01000010">
    <property type="protein sequence ID" value="RSK32608.1"/>
    <property type="molecule type" value="Genomic_DNA"/>
</dbReference>
<comment type="similarity">
    <text evidence="1 3">Belongs to the TPP enzyme family.</text>
</comment>
<evidence type="ECO:0000259" key="5">
    <source>
        <dbReference type="Pfam" id="PF02775"/>
    </source>
</evidence>
<evidence type="ECO:0000259" key="4">
    <source>
        <dbReference type="Pfam" id="PF00205"/>
    </source>
</evidence>
<dbReference type="InterPro" id="IPR029061">
    <property type="entry name" value="THDP-binding"/>
</dbReference>
<feature type="domain" description="Thiamine pyrophosphate enzyme TPP-binding" evidence="5">
    <location>
        <begin position="382"/>
        <end position="528"/>
    </location>
</feature>
<evidence type="ECO:0000313" key="10">
    <source>
        <dbReference type="Proteomes" id="UP000272481"/>
    </source>
</evidence>
<dbReference type="AlphaFoldDB" id="A0A1G7B898"/>
<gene>
    <name evidence="7" type="ORF">EJA12_07205</name>
    <name evidence="8" type="ORF">SAMN04488126_10575</name>
</gene>
<dbReference type="GO" id="GO:0030976">
    <property type="term" value="F:thiamine pyrophosphate binding"/>
    <property type="evidence" value="ECO:0007669"/>
    <property type="project" value="InterPro"/>
</dbReference>
<dbReference type="InterPro" id="IPR011766">
    <property type="entry name" value="TPP_enzyme_TPP-bd"/>
</dbReference>
<dbReference type="EMBL" id="FNAR01000005">
    <property type="protein sequence ID" value="SDE22536.1"/>
    <property type="molecule type" value="Genomic_DNA"/>
</dbReference>
<accession>A0A1G7B898</accession>
<dbReference type="InterPro" id="IPR047211">
    <property type="entry name" value="POXB-like"/>
</dbReference>
<proteinExistence type="inferred from homology"/>
<evidence type="ECO:0000313" key="9">
    <source>
        <dbReference type="Proteomes" id="UP000198823"/>
    </source>
</evidence>
<dbReference type="Proteomes" id="UP000272481">
    <property type="component" value="Unassembled WGS sequence"/>
</dbReference>
<dbReference type="SUPFAM" id="SSF52518">
    <property type="entry name" value="Thiamin diphosphate-binding fold (THDP-binding)"/>
    <property type="match status" value="2"/>
</dbReference>
<dbReference type="STRING" id="426756.SAMN04488126_10575"/>
<dbReference type="PANTHER" id="PTHR42981">
    <property type="entry name" value="PYRUVATE DEHYDROGENASE [UBIQUINONE]"/>
    <property type="match status" value="1"/>
</dbReference>
<evidence type="ECO:0000256" key="1">
    <source>
        <dbReference type="ARBA" id="ARBA00007812"/>
    </source>
</evidence>
<name>A0A1G7B898_9BACL</name>
<dbReference type="GO" id="GO:0000287">
    <property type="term" value="F:magnesium ion binding"/>
    <property type="evidence" value="ECO:0007669"/>
    <property type="project" value="InterPro"/>
</dbReference>
<dbReference type="Gene3D" id="3.40.50.1220">
    <property type="entry name" value="TPP-binding domain"/>
    <property type="match status" value="1"/>
</dbReference>
<reference evidence="7 10" key="2">
    <citation type="submission" date="2018-12" db="EMBL/GenBank/DDBJ databases">
        <title>Comparitive functional genomics of dry heat resistant strains isolated from the viking spacecraft.</title>
        <authorList>
            <person name="Seuylemezian A."/>
            <person name="Vaishampayan P."/>
        </authorList>
    </citation>
    <scope>NUCLEOTIDE SEQUENCE [LARGE SCALE GENOMIC DNA]</scope>
    <source>
        <strain evidence="7 10">M6-11</strain>
    </source>
</reference>
<sequence length="539" mass="58262">MAQTERTVAELMLEQLSMYGVKRIYGVVGDATIGFIDALAKQDKIQFITCKHESTAAFMASAEAKLTGGLGVCTATMGPGATNLLNGLGDAHADRAPVLALTGQAPTDKYGTATPQFINQQDLVKPFAAYSANLASSDAAADLLEKAVGTALRQRDVTHLSVPKDLFMEKTSASPRPMAEVIQGTAVFTKESLKKAASIMKSAKRPMIFAGSGAAGAAEELRKLAELWGAGILVSLGGKGLLEESTPNLLQGIGEGGNPHASELFKQADVVLLAGTTWWPEGHVPTDARVIQIDLHFNQIEKNIPVELAIAGKSEEVLPLLNEHLEGFSRSDDWVARCQEVKEKWARNNEDEGNSEGYPFRPSRIIRALDRTVAPDAILALDTGDNTVWTNRNFRQTNQTTVFSGYWRTMGFGLPAAMTAKLIHPDKQVVAIVGDGGLQMVLADLMTAIRYGLDITVVVMNNESLQMEKDKIDVMGTKDIWTDLTNPDFVKLAEACGWKAFRPVSDDEELESVLEEALNTGGPSLVDIKTVQVFFPETE</sequence>
<dbReference type="RefSeq" id="WP_092095604.1">
    <property type="nucleotide sequence ID" value="NZ_FNAR01000005.1"/>
</dbReference>
<dbReference type="OrthoDB" id="4494979at2"/>
<evidence type="ECO:0000313" key="7">
    <source>
        <dbReference type="EMBL" id="RSK32608.1"/>
    </source>
</evidence>
<organism evidence="8 9">
    <name type="scientific">Bhargavaea beijingensis</name>
    <dbReference type="NCBI Taxonomy" id="426756"/>
    <lineage>
        <taxon>Bacteria</taxon>
        <taxon>Bacillati</taxon>
        <taxon>Bacillota</taxon>
        <taxon>Bacilli</taxon>
        <taxon>Bacillales</taxon>
        <taxon>Caryophanaceae</taxon>
        <taxon>Bhargavaea</taxon>
    </lineage>
</organism>
<reference evidence="8 9" key="1">
    <citation type="submission" date="2016-10" db="EMBL/GenBank/DDBJ databases">
        <authorList>
            <person name="de Groot N.N."/>
        </authorList>
    </citation>
    <scope>NUCLEOTIDE SEQUENCE [LARGE SCALE GENOMIC DNA]</scope>
    <source>
        <strain evidence="8 9">CGMCC 1.6762</strain>
    </source>
</reference>
<dbReference type="InterPro" id="IPR029035">
    <property type="entry name" value="DHS-like_NAD/FAD-binding_dom"/>
</dbReference>
<evidence type="ECO:0000256" key="2">
    <source>
        <dbReference type="ARBA" id="ARBA00023052"/>
    </source>
</evidence>
<dbReference type="InterPro" id="IPR012001">
    <property type="entry name" value="Thiamin_PyroP_enz_TPP-bd_dom"/>
</dbReference>
<dbReference type="Pfam" id="PF02775">
    <property type="entry name" value="TPP_enzyme_C"/>
    <property type="match status" value="1"/>
</dbReference>
<evidence type="ECO:0000259" key="6">
    <source>
        <dbReference type="Pfam" id="PF02776"/>
    </source>
</evidence>
<dbReference type="Pfam" id="PF00205">
    <property type="entry name" value="TPP_enzyme_M"/>
    <property type="match status" value="1"/>
</dbReference>
<dbReference type="PANTHER" id="PTHR42981:SF2">
    <property type="entry name" value="PYRUVATE DEHYDROGENASE [UBIQUINONE]"/>
    <property type="match status" value="1"/>
</dbReference>
<dbReference type="InterPro" id="IPR012000">
    <property type="entry name" value="Thiamin_PyroP_enz_cen_dom"/>
</dbReference>
<feature type="domain" description="Thiamine pyrophosphate enzyme central" evidence="4">
    <location>
        <begin position="193"/>
        <end position="319"/>
    </location>
</feature>
<dbReference type="SUPFAM" id="SSF52467">
    <property type="entry name" value="DHS-like NAD/FAD-binding domain"/>
    <property type="match status" value="1"/>
</dbReference>
<dbReference type="Gene3D" id="3.40.50.970">
    <property type="match status" value="2"/>
</dbReference>
<evidence type="ECO:0000256" key="3">
    <source>
        <dbReference type="RuleBase" id="RU362132"/>
    </source>
</evidence>
<evidence type="ECO:0000313" key="8">
    <source>
        <dbReference type="EMBL" id="SDE22536.1"/>
    </source>
</evidence>
<protein>
    <submittedName>
        <fullName evidence="8">Pyruvate oxidase</fullName>
    </submittedName>
    <submittedName>
        <fullName evidence="7">Thiamine pyrophosphate-binding protein</fullName>
    </submittedName>
</protein>
<keyword evidence="10" id="KW-1185">Reference proteome</keyword>
<dbReference type="Pfam" id="PF02776">
    <property type="entry name" value="TPP_enzyme_N"/>
    <property type="match status" value="1"/>
</dbReference>
<keyword evidence="2 3" id="KW-0786">Thiamine pyrophosphate</keyword>
<dbReference type="GO" id="GO:0003824">
    <property type="term" value="F:catalytic activity"/>
    <property type="evidence" value="ECO:0007669"/>
    <property type="project" value="InterPro"/>
</dbReference>
<feature type="domain" description="Thiamine pyrophosphate enzyme N-terminal TPP-binding" evidence="6">
    <location>
        <begin position="6"/>
        <end position="121"/>
    </location>
</feature>
<keyword evidence="8" id="KW-0670">Pyruvate</keyword>